<keyword evidence="7" id="KW-0813">Transport</keyword>
<feature type="transmembrane region" description="Helical" evidence="8">
    <location>
        <begin position="29"/>
        <end position="46"/>
    </location>
</feature>
<evidence type="ECO:0000256" key="3">
    <source>
        <dbReference type="ARBA" id="ARBA00022519"/>
    </source>
</evidence>
<keyword evidence="6 8" id="KW-0472">Membrane</keyword>
<dbReference type="RefSeq" id="WP_161315609.1">
    <property type="nucleotide sequence ID" value="NZ_WTUW01000002.1"/>
</dbReference>
<feature type="transmembrane region" description="Helical" evidence="8">
    <location>
        <begin position="58"/>
        <end position="81"/>
    </location>
</feature>
<dbReference type="PANTHER" id="PTHR33362:SF7">
    <property type="entry name" value="SLL1103 PROTEIN"/>
    <property type="match status" value="1"/>
</dbReference>
<organism evidence="10 11">
    <name type="scientific">Sneathiella litorea</name>
    <dbReference type="NCBI Taxonomy" id="2606216"/>
    <lineage>
        <taxon>Bacteria</taxon>
        <taxon>Pseudomonadati</taxon>
        <taxon>Pseudomonadota</taxon>
        <taxon>Alphaproteobacteria</taxon>
        <taxon>Sneathiellales</taxon>
        <taxon>Sneathiellaceae</taxon>
        <taxon>Sneathiella</taxon>
    </lineage>
</organism>
<reference evidence="10 11" key="1">
    <citation type="submission" date="2019-12" db="EMBL/GenBank/DDBJ databases">
        <title>Snethiella sp. nov. sp. isolated from sea sand.</title>
        <authorList>
            <person name="Kim J."/>
            <person name="Jeong S.E."/>
            <person name="Jung H.S."/>
            <person name="Jeon C.O."/>
        </authorList>
    </citation>
    <scope>NUCLEOTIDE SEQUENCE [LARGE SCALE GENOMIC DNA]</scope>
    <source>
        <strain evidence="10 11">DP05</strain>
    </source>
</reference>
<comment type="function">
    <text evidence="7">Part of the tripartite ATP-independent periplasmic (TRAP) transport system.</text>
</comment>
<evidence type="ECO:0000256" key="2">
    <source>
        <dbReference type="ARBA" id="ARBA00022475"/>
    </source>
</evidence>
<feature type="transmembrane region" description="Helical" evidence="8">
    <location>
        <begin position="449"/>
        <end position="475"/>
    </location>
</feature>
<dbReference type="InterPro" id="IPR010656">
    <property type="entry name" value="DctM"/>
</dbReference>
<dbReference type="PANTHER" id="PTHR33362">
    <property type="entry name" value="SIALIC ACID TRAP TRANSPORTER PERMEASE PROTEIN SIAT-RELATED"/>
    <property type="match status" value="1"/>
</dbReference>
<dbReference type="Pfam" id="PF06808">
    <property type="entry name" value="DctM"/>
    <property type="match status" value="2"/>
</dbReference>
<evidence type="ECO:0000256" key="5">
    <source>
        <dbReference type="ARBA" id="ARBA00022989"/>
    </source>
</evidence>
<evidence type="ECO:0000256" key="1">
    <source>
        <dbReference type="ARBA" id="ARBA00004429"/>
    </source>
</evidence>
<feature type="transmembrane region" description="Helical" evidence="8">
    <location>
        <begin position="409"/>
        <end position="442"/>
    </location>
</feature>
<feature type="transmembrane region" description="Helical" evidence="8">
    <location>
        <begin position="252"/>
        <end position="270"/>
    </location>
</feature>
<feature type="transmembrane region" description="Helical" evidence="8">
    <location>
        <begin position="147"/>
        <end position="172"/>
    </location>
</feature>
<feature type="transmembrane region" description="Helical" evidence="8">
    <location>
        <begin position="299"/>
        <end position="317"/>
    </location>
</feature>
<proteinExistence type="predicted"/>
<gene>
    <name evidence="10" type="ORF">GQE98_10595</name>
</gene>
<keyword evidence="5 8" id="KW-1133">Transmembrane helix</keyword>
<evidence type="ECO:0000313" key="11">
    <source>
        <dbReference type="Proteomes" id="UP000476030"/>
    </source>
</evidence>
<sequence>MILPEYLAIGLFALTILSLMAGYPVAFTLAGSALFMGALGWMLGVFDPSLLGAIPSRIFGVAMWNETLLAVPLFIFMGIMLEKSRVAEELLNAMGRLFGSLRGGLGISVFIVGALLAASTGIVGAAVVTMGLMSLPTMLKKGYDPRLATGSICAAGTLGQIIPPSIVLIILAEQISNAYVAAQSLKGNWSPEPVSVGDLFAGALIPGLILVGLYISYQVIIAFLKPESSPAILEEDGTAADENLIPSLLRSLLPPVILIIAVLGSILLGIATPTEAASVGAIGAILLAALRIDGPATALLYVAGASIVLVLFLANITDLKGIATEGINFAAALAFLLLALAVAGLALALFRLLQDNILKEVCQSTMEMTAMVFVILIGATIFSLVFRGLGGDELVYRLLSDLPGGRFAALLVVMGIIFVLGFFLDFVEIAFVVVPVVAPVLLLMDISPIWLGIMIALNLQTSFLTPPFGFALFYLRGVAPPEVSTGVIYRGVIPFVLLQLVALSLLAAFPALATWLPYYLNGASY</sequence>
<dbReference type="InterPro" id="IPR004681">
    <property type="entry name" value="TRAP_DctM"/>
</dbReference>
<feature type="transmembrane region" description="Helical" evidence="8">
    <location>
        <begin position="370"/>
        <end position="389"/>
    </location>
</feature>
<dbReference type="GO" id="GO:0022857">
    <property type="term" value="F:transmembrane transporter activity"/>
    <property type="evidence" value="ECO:0007669"/>
    <property type="project" value="UniProtKB-UniRule"/>
</dbReference>
<feature type="domain" description="TRAP C4-dicarboxylate transport system permease DctM subunit" evidence="9">
    <location>
        <begin position="311"/>
        <end position="512"/>
    </location>
</feature>
<feature type="transmembrane region" description="Helical" evidence="8">
    <location>
        <begin position="199"/>
        <end position="224"/>
    </location>
</feature>
<protein>
    <submittedName>
        <fullName evidence="10">TRAP transporter large permease subunit</fullName>
    </submittedName>
</protein>
<dbReference type="GO" id="GO:0005886">
    <property type="term" value="C:plasma membrane"/>
    <property type="evidence" value="ECO:0007669"/>
    <property type="project" value="UniProtKB-SubCell"/>
</dbReference>
<feature type="transmembrane region" description="Helical" evidence="8">
    <location>
        <begin position="7"/>
        <end position="23"/>
    </location>
</feature>
<evidence type="ECO:0000313" key="10">
    <source>
        <dbReference type="EMBL" id="MZR31080.1"/>
    </source>
</evidence>
<feature type="transmembrane region" description="Helical" evidence="8">
    <location>
        <begin position="495"/>
        <end position="520"/>
    </location>
</feature>
<dbReference type="EMBL" id="WTUW01000002">
    <property type="protein sequence ID" value="MZR31080.1"/>
    <property type="molecule type" value="Genomic_DNA"/>
</dbReference>
<keyword evidence="3 7" id="KW-0997">Cell inner membrane</keyword>
<dbReference type="Proteomes" id="UP000476030">
    <property type="component" value="Unassembled WGS sequence"/>
</dbReference>
<evidence type="ECO:0000256" key="8">
    <source>
        <dbReference type="SAM" id="Phobius"/>
    </source>
</evidence>
<evidence type="ECO:0000256" key="4">
    <source>
        <dbReference type="ARBA" id="ARBA00022692"/>
    </source>
</evidence>
<feature type="transmembrane region" description="Helical" evidence="8">
    <location>
        <begin position="107"/>
        <end position="135"/>
    </location>
</feature>
<feature type="domain" description="TRAP C4-dicarboxylate transport system permease DctM subunit" evidence="9">
    <location>
        <begin position="14"/>
        <end position="291"/>
    </location>
</feature>
<evidence type="ECO:0000259" key="9">
    <source>
        <dbReference type="Pfam" id="PF06808"/>
    </source>
</evidence>
<feature type="transmembrane region" description="Helical" evidence="8">
    <location>
        <begin position="329"/>
        <end position="350"/>
    </location>
</feature>
<keyword evidence="2" id="KW-1003">Cell membrane</keyword>
<comment type="subcellular location">
    <subcellularLocation>
        <location evidence="1 7">Cell inner membrane</location>
        <topology evidence="1 7">Multi-pass membrane protein</topology>
    </subcellularLocation>
</comment>
<feature type="transmembrane region" description="Helical" evidence="8">
    <location>
        <begin position="276"/>
        <end position="292"/>
    </location>
</feature>
<keyword evidence="11" id="KW-1185">Reference proteome</keyword>
<evidence type="ECO:0000256" key="7">
    <source>
        <dbReference type="RuleBase" id="RU369079"/>
    </source>
</evidence>
<dbReference type="AlphaFoldDB" id="A0A6L8W9K9"/>
<evidence type="ECO:0000256" key="6">
    <source>
        <dbReference type="ARBA" id="ARBA00023136"/>
    </source>
</evidence>
<keyword evidence="4 8" id="KW-0812">Transmembrane</keyword>
<accession>A0A6L8W9K9</accession>
<comment type="caution">
    <text evidence="10">The sequence shown here is derived from an EMBL/GenBank/DDBJ whole genome shotgun (WGS) entry which is preliminary data.</text>
</comment>
<name>A0A6L8W9K9_9PROT</name>